<sequence>MGGLSLGALDGKAVNGTRTVAYTGLFAVLTANALTAPFMGTSVMKGTQRLLGTVVSAVIFVWVALQHKPWLVLVTVPAYAFAVCALRYSVYLVDGEYAGMLALIVAFSLALLQEKEDGFIIASASWRCAGLCFGIVCMTLFLLLMQANSTKEVNYQIADALEGLLGLTRALSKANADLAAPDAAATGGSDNAPAAQSPPVRGGGGGGGCGASSPDAFSSGGGELSAQSFDDAAGLEEEELRRDAAENAAAALQAQVATLSSSVAGSLRVVHSQLVNTGYELYIGRVRGWRVFLPLPRRGMGVPPGPAVQATARIAELLQLLSSLTGDLEAIRGGGAGGGTCRAALLEAYGGVDVVDRALRAAEAALEVHAREMASCCRRGHLPRAPLPATALAACINACKWAFKKTLQADYGLAAASTALGALSGASLASLTRVLQQELSLQRLDGAGGAGLQFSGSLGAPAAAAPAAAAPLPGGGQGAGSGGGSAAQQSSMFLQLPKFREPIEAFNPAGSGRSDDFIDLDGSDCGRGGAVAAEA</sequence>
<dbReference type="InterPro" id="IPR049453">
    <property type="entry name" value="Memb_transporter_dom"/>
</dbReference>
<protein>
    <recommendedName>
        <fullName evidence="7">Integral membrane bound transporter domain-containing protein</fullName>
    </recommendedName>
</protein>
<keyword evidence="4 6" id="KW-0472">Membrane</keyword>
<feature type="transmembrane region" description="Helical" evidence="6">
    <location>
        <begin position="20"/>
        <end position="38"/>
    </location>
</feature>
<evidence type="ECO:0000256" key="5">
    <source>
        <dbReference type="SAM" id="MobiDB-lite"/>
    </source>
</evidence>
<gene>
    <name evidence="8" type="ORF">MNEG_12888</name>
</gene>
<comment type="subcellular location">
    <subcellularLocation>
        <location evidence="1">Membrane</location>
        <topology evidence="1">Multi-pass membrane protein</topology>
    </subcellularLocation>
</comment>
<reference evidence="8 9" key="1">
    <citation type="journal article" date="2013" name="BMC Genomics">
        <title>Reconstruction of the lipid metabolism for the microalga Monoraphidium neglectum from its genome sequence reveals characteristics suitable for biofuel production.</title>
        <authorList>
            <person name="Bogen C."/>
            <person name="Al-Dilaimi A."/>
            <person name="Albersmeier A."/>
            <person name="Wichmann J."/>
            <person name="Grundmann M."/>
            <person name="Rupp O."/>
            <person name="Lauersen K.J."/>
            <person name="Blifernez-Klassen O."/>
            <person name="Kalinowski J."/>
            <person name="Goesmann A."/>
            <person name="Mussgnug J.H."/>
            <person name="Kruse O."/>
        </authorList>
    </citation>
    <scope>NUCLEOTIDE SEQUENCE [LARGE SCALE GENOMIC DNA]</scope>
    <source>
        <strain evidence="8 9">SAG 48.87</strain>
    </source>
</reference>
<keyword evidence="9" id="KW-1185">Reference proteome</keyword>
<evidence type="ECO:0000256" key="2">
    <source>
        <dbReference type="ARBA" id="ARBA00022692"/>
    </source>
</evidence>
<evidence type="ECO:0000313" key="8">
    <source>
        <dbReference type="EMBL" id="KIY95073.1"/>
    </source>
</evidence>
<feature type="region of interest" description="Disordered" evidence="5">
    <location>
        <begin position="182"/>
        <end position="240"/>
    </location>
</feature>
<dbReference type="EMBL" id="KK103715">
    <property type="protein sequence ID" value="KIY95073.1"/>
    <property type="molecule type" value="Genomic_DNA"/>
</dbReference>
<name>A0A0D2KH04_9CHLO</name>
<dbReference type="KEGG" id="mng:MNEG_12888"/>
<evidence type="ECO:0000256" key="4">
    <source>
        <dbReference type="ARBA" id="ARBA00023136"/>
    </source>
</evidence>
<dbReference type="GeneID" id="25730295"/>
<feature type="transmembrane region" description="Helical" evidence="6">
    <location>
        <begin position="119"/>
        <end position="144"/>
    </location>
</feature>
<dbReference type="Proteomes" id="UP000054498">
    <property type="component" value="Unassembled WGS sequence"/>
</dbReference>
<evidence type="ECO:0000259" key="7">
    <source>
        <dbReference type="Pfam" id="PF13515"/>
    </source>
</evidence>
<keyword evidence="2 6" id="KW-0812">Transmembrane</keyword>
<evidence type="ECO:0000256" key="6">
    <source>
        <dbReference type="SAM" id="Phobius"/>
    </source>
</evidence>
<keyword evidence="3 6" id="KW-1133">Transmembrane helix</keyword>
<evidence type="ECO:0000256" key="3">
    <source>
        <dbReference type="ARBA" id="ARBA00022989"/>
    </source>
</evidence>
<feature type="transmembrane region" description="Helical" evidence="6">
    <location>
        <begin position="50"/>
        <end position="65"/>
    </location>
</feature>
<feature type="compositionally biased region" description="Gly residues" evidence="5">
    <location>
        <begin position="201"/>
        <end position="210"/>
    </location>
</feature>
<dbReference type="Pfam" id="PF13515">
    <property type="entry name" value="FUSC_2"/>
    <property type="match status" value="1"/>
</dbReference>
<evidence type="ECO:0000313" key="9">
    <source>
        <dbReference type="Proteomes" id="UP000054498"/>
    </source>
</evidence>
<organism evidence="8 9">
    <name type="scientific">Monoraphidium neglectum</name>
    <dbReference type="NCBI Taxonomy" id="145388"/>
    <lineage>
        <taxon>Eukaryota</taxon>
        <taxon>Viridiplantae</taxon>
        <taxon>Chlorophyta</taxon>
        <taxon>core chlorophytes</taxon>
        <taxon>Chlorophyceae</taxon>
        <taxon>CS clade</taxon>
        <taxon>Sphaeropleales</taxon>
        <taxon>Selenastraceae</taxon>
        <taxon>Monoraphidium</taxon>
    </lineage>
</organism>
<dbReference type="RefSeq" id="XP_013894093.1">
    <property type="nucleotide sequence ID" value="XM_014038639.1"/>
</dbReference>
<evidence type="ECO:0000256" key="1">
    <source>
        <dbReference type="ARBA" id="ARBA00004141"/>
    </source>
</evidence>
<accession>A0A0D2KH04</accession>
<feature type="transmembrane region" description="Helical" evidence="6">
    <location>
        <begin position="97"/>
        <end position="113"/>
    </location>
</feature>
<dbReference type="GO" id="GO:0016020">
    <property type="term" value="C:membrane"/>
    <property type="evidence" value="ECO:0007669"/>
    <property type="project" value="UniProtKB-SubCell"/>
</dbReference>
<feature type="domain" description="Integral membrane bound transporter" evidence="7">
    <location>
        <begin position="24"/>
        <end position="139"/>
    </location>
</feature>
<dbReference type="AlphaFoldDB" id="A0A0D2KH04"/>
<proteinExistence type="predicted"/>